<accession>A0A126QN99</accession>
<evidence type="ECO:0000313" key="5">
    <source>
        <dbReference type="Proteomes" id="UP000055611"/>
    </source>
</evidence>
<keyword evidence="5" id="KW-1185">Reference proteome</keyword>
<feature type="transmembrane region" description="Helical" evidence="1">
    <location>
        <begin position="366"/>
        <end position="386"/>
    </location>
</feature>
<dbReference type="AlphaFoldDB" id="A0A126QN99"/>
<sequence>MKGEVRPPSPAPAVLAAMALGVAAILAVAWFHWGWLTDNAMVLDGVPAVGNNDGYFHLDRATALAEQGAWLTDALTDPRPSMLLPHLLALFAGTDRALLHLLAACAGPLSGLAMFLAVLPWAADTRSRFTILAAPLLAVLAPYWVVRTHVGFLDTDGVAVGLSFLALYCVRRFSAGPAPAWVAAYILATAVTWLWWRPGAYLCLGFLLLYAVYPPRNRRDGAFKVAIIGGVLLAAGLAAAGVKPFSGVGAYVAAHADLAFGGGDRGLLGSAVRELAGVSVAELGHRALGASWLLVPALLGTVVHVLRCRARALFLASGWLFGAASLYSQRFIPLFVPVAAVYAAYGTAFCLDQIDSYVGRVGRGQLRAACAFAALAVLLAGSAANLSRYRPEPYFQRADFELAEVVKRSFSADTVIWTWWDYGYFFQYLTGMKTFFDGGSQTGTTCFAAAYPLMLSEPARGAAWMRHFAATFPRFDESRRGAGWQRYAAELAESLVREDDRGGPPVALVLPARVYGATGYLYAFAHVYDEQVPPVRNRLDLFAARGFAYDEGAGAVTVPEAMIAKGYEAVGSVLDGTDRDPAEFDFASLADPYLVFSRHADFVAVTDREMVSSVFFRLLGLFSPAPDLFRPVTFGYRTGGAWRVAAGS</sequence>
<organism evidence="4 6">
    <name type="scientific">Pseudodesulfovibrio indicus</name>
    <dbReference type="NCBI Taxonomy" id="1716143"/>
    <lineage>
        <taxon>Bacteria</taxon>
        <taxon>Pseudomonadati</taxon>
        <taxon>Thermodesulfobacteriota</taxon>
        <taxon>Desulfovibrionia</taxon>
        <taxon>Desulfovibrionales</taxon>
        <taxon>Desulfovibrionaceae</taxon>
    </lineage>
</organism>
<dbReference type="EMBL" id="CP014206">
    <property type="protein sequence ID" value="AMK11299.1"/>
    <property type="molecule type" value="Genomic_DNA"/>
</dbReference>
<feature type="domain" description="STT3/PglB/AglB core" evidence="2">
    <location>
        <begin position="414"/>
        <end position="473"/>
    </location>
</feature>
<feature type="transmembrane region" description="Helical" evidence="1">
    <location>
        <begin position="334"/>
        <end position="354"/>
    </location>
</feature>
<dbReference type="InterPro" id="IPR048999">
    <property type="entry name" value="STT3-PglB_core"/>
</dbReference>
<evidence type="ECO:0000259" key="2">
    <source>
        <dbReference type="Pfam" id="PF21436"/>
    </source>
</evidence>
<feature type="transmembrane region" description="Helical" evidence="1">
    <location>
        <begin position="97"/>
        <end position="122"/>
    </location>
</feature>
<dbReference type="Proteomes" id="UP000055611">
    <property type="component" value="Chromosome"/>
</dbReference>
<reference evidence="4 6" key="2">
    <citation type="submission" date="2019-03" db="EMBL/GenBank/DDBJ databases">
        <title>Genomic Encyclopedia of Type Strains, Phase IV (KMG-IV): sequencing the most valuable type-strain genomes for metagenomic binning, comparative biology and taxonomic classification.</title>
        <authorList>
            <person name="Goeker M."/>
        </authorList>
    </citation>
    <scope>NUCLEOTIDE SEQUENCE [LARGE SCALE GENOMIC DNA]</scope>
    <source>
        <strain evidence="4 6">DSM 101483</strain>
    </source>
</reference>
<proteinExistence type="predicted"/>
<dbReference type="Proteomes" id="UP000295506">
    <property type="component" value="Unassembled WGS sequence"/>
</dbReference>
<dbReference type="KEGG" id="dej:AWY79_09300"/>
<feature type="transmembrane region" description="Helical" evidence="1">
    <location>
        <begin position="225"/>
        <end position="242"/>
    </location>
</feature>
<gene>
    <name evidence="3" type="ORF">AWY79_09300</name>
    <name evidence="4" type="ORF">EDC59_11531</name>
</gene>
<dbReference type="EMBL" id="SOBK01000015">
    <property type="protein sequence ID" value="TDT85553.1"/>
    <property type="molecule type" value="Genomic_DNA"/>
</dbReference>
<evidence type="ECO:0000313" key="4">
    <source>
        <dbReference type="EMBL" id="TDT85553.1"/>
    </source>
</evidence>
<evidence type="ECO:0000313" key="3">
    <source>
        <dbReference type="EMBL" id="AMK11299.1"/>
    </source>
</evidence>
<protein>
    <submittedName>
        <fullName evidence="4">Undecaprenyl-diphosphooligosaccharide--protein glycosyltransferase</fullName>
    </submittedName>
</protein>
<keyword evidence="1" id="KW-0472">Membrane</keyword>
<feature type="transmembrane region" description="Helical" evidence="1">
    <location>
        <begin position="287"/>
        <end position="305"/>
    </location>
</feature>
<dbReference type="Gene3D" id="3.40.1380.40">
    <property type="match status" value="1"/>
</dbReference>
<dbReference type="RefSeq" id="WP_066802793.1">
    <property type="nucleotide sequence ID" value="NZ_CP014206.1"/>
</dbReference>
<evidence type="ECO:0000256" key="1">
    <source>
        <dbReference type="SAM" id="Phobius"/>
    </source>
</evidence>
<dbReference type="Pfam" id="PF21436">
    <property type="entry name" value="STT3-PglB_core"/>
    <property type="match status" value="1"/>
</dbReference>
<reference evidence="3 5" key="1">
    <citation type="journal article" date="2016" name="Front. Microbiol.">
        <title>Genome Sequence of the Piezophilic, Mesophilic Sulfate-Reducing Bacterium Desulfovibrio indicus J2T.</title>
        <authorList>
            <person name="Cao J."/>
            <person name="Maignien L."/>
            <person name="Shao Z."/>
            <person name="Alain K."/>
            <person name="Jebbar M."/>
        </authorList>
    </citation>
    <scope>NUCLEOTIDE SEQUENCE [LARGE SCALE GENOMIC DNA]</scope>
    <source>
        <strain evidence="3 5">J2</strain>
    </source>
</reference>
<feature type="transmembrane region" description="Helical" evidence="1">
    <location>
        <begin position="129"/>
        <end position="146"/>
    </location>
</feature>
<dbReference type="OrthoDB" id="9796223at2"/>
<name>A0A126QN99_9BACT</name>
<keyword evidence="1" id="KW-0812">Transmembrane</keyword>
<feature type="transmembrane region" description="Helical" evidence="1">
    <location>
        <begin position="194"/>
        <end position="213"/>
    </location>
</feature>
<feature type="transmembrane region" description="Helical" evidence="1">
    <location>
        <begin position="12"/>
        <end position="33"/>
    </location>
</feature>
<keyword evidence="1" id="KW-1133">Transmembrane helix</keyword>
<evidence type="ECO:0000313" key="6">
    <source>
        <dbReference type="Proteomes" id="UP000295506"/>
    </source>
</evidence>